<dbReference type="InterPro" id="IPR020630">
    <property type="entry name" value="THF_DH/CycHdrlase_cat_dom"/>
</dbReference>
<evidence type="ECO:0000256" key="10">
    <source>
        <dbReference type="ARBA" id="ARBA00023167"/>
    </source>
</evidence>
<dbReference type="InterPro" id="IPR046346">
    <property type="entry name" value="Aminoacid_DH-like_N_sf"/>
</dbReference>
<comment type="function">
    <text evidence="12">Catalyzes the oxidation of 5,10-methylenetetrahydrofolate to 5,10-methenyltetrahydrofolate and then the hydrolysis of 5,10-methenyltetrahydrofolate to 10-formyltetrahydrofolate.</text>
</comment>
<comment type="pathway">
    <text evidence="1 12">One-carbon metabolism; tetrahydrofolate interconversion.</text>
</comment>
<dbReference type="GO" id="GO:0035999">
    <property type="term" value="P:tetrahydrofolate interconversion"/>
    <property type="evidence" value="ECO:0007669"/>
    <property type="project" value="UniProtKB-UniRule"/>
</dbReference>
<dbReference type="SUPFAM" id="SSF53223">
    <property type="entry name" value="Aminoacid dehydrogenase-like, N-terminal domain"/>
    <property type="match status" value="1"/>
</dbReference>
<comment type="similarity">
    <text evidence="12">Belongs to the tetrahydrofolate dehydrogenase/cyclohydrolase family.</text>
</comment>
<reference evidence="15 16" key="1">
    <citation type="journal article" date="2019" name="mSystems">
        <title>Life at home and on the roam: Genomic adaptions reflect the dual lifestyle of an intracellular, facultative symbiont.</title>
        <authorList>
            <person name="Burgsdorf I."/>
        </authorList>
    </citation>
    <scope>NUCLEOTIDE SEQUENCE [LARGE SCALE GENOMIC DNA]</scope>
    <source>
        <strain evidence="15">277cV</strain>
    </source>
</reference>
<evidence type="ECO:0000256" key="6">
    <source>
        <dbReference type="ARBA" id="ARBA00022801"/>
    </source>
</evidence>
<keyword evidence="7 12" id="KW-0521">NADP</keyword>
<evidence type="ECO:0000256" key="5">
    <source>
        <dbReference type="ARBA" id="ARBA00022755"/>
    </source>
</evidence>
<feature type="binding site" evidence="12">
    <location>
        <position position="231"/>
    </location>
    <ligand>
        <name>NADP(+)</name>
        <dbReference type="ChEBI" id="CHEBI:58349"/>
    </ligand>
</feature>
<dbReference type="InterPro" id="IPR036291">
    <property type="entry name" value="NAD(P)-bd_dom_sf"/>
</dbReference>
<evidence type="ECO:0000256" key="9">
    <source>
        <dbReference type="ARBA" id="ARBA00023102"/>
    </source>
</evidence>
<evidence type="ECO:0000256" key="2">
    <source>
        <dbReference type="ARBA" id="ARBA00011738"/>
    </source>
</evidence>
<dbReference type="PANTHER" id="PTHR48099">
    <property type="entry name" value="C-1-TETRAHYDROFOLATE SYNTHASE, CYTOPLASMIC-RELATED"/>
    <property type="match status" value="1"/>
</dbReference>
<dbReference type="FunFam" id="3.40.50.720:FF:000006">
    <property type="entry name" value="Bifunctional protein FolD"/>
    <property type="match status" value="1"/>
</dbReference>
<keyword evidence="10 12" id="KW-0486">Methionine biosynthesis</keyword>
<dbReference type="EC" id="1.5.1.5" evidence="12"/>
<dbReference type="InterPro" id="IPR020867">
    <property type="entry name" value="THF_DH/CycHdrlase_CS"/>
</dbReference>
<dbReference type="PANTHER" id="PTHR48099:SF5">
    <property type="entry name" value="C-1-TETRAHYDROFOLATE SYNTHASE, CYTOPLASMIC"/>
    <property type="match status" value="1"/>
</dbReference>
<dbReference type="GO" id="GO:0004488">
    <property type="term" value="F:methylenetetrahydrofolate dehydrogenase (NADP+) activity"/>
    <property type="evidence" value="ECO:0007669"/>
    <property type="project" value="UniProtKB-UniRule"/>
</dbReference>
<feature type="binding site" evidence="12">
    <location>
        <begin position="165"/>
        <end position="167"/>
    </location>
    <ligand>
        <name>NADP(+)</name>
        <dbReference type="ChEBI" id="CHEBI:58349"/>
    </ligand>
</feature>
<dbReference type="PROSITE" id="PS00767">
    <property type="entry name" value="THF_DHG_CYH_2"/>
    <property type="match status" value="1"/>
</dbReference>
<dbReference type="FunFam" id="3.40.50.10860:FF:000005">
    <property type="entry name" value="C-1-tetrahydrofolate synthase, cytoplasmic, putative"/>
    <property type="match status" value="1"/>
</dbReference>
<gene>
    <name evidence="12 15" type="primary">folD</name>
    <name evidence="15" type="ORF">ERJ67_05585</name>
</gene>
<keyword evidence="6 12" id="KW-0378">Hydrolase</keyword>
<dbReference type="GO" id="GO:0000105">
    <property type="term" value="P:L-histidine biosynthetic process"/>
    <property type="evidence" value="ECO:0007669"/>
    <property type="project" value="UniProtKB-KW"/>
</dbReference>
<keyword evidence="9 12" id="KW-0368">Histidine biosynthesis</keyword>
<keyword evidence="3 12" id="KW-0554">One-carbon metabolism</keyword>
<dbReference type="CDD" id="cd01080">
    <property type="entry name" value="NAD_bind_m-THF_DH_Cyclohyd"/>
    <property type="match status" value="1"/>
</dbReference>
<evidence type="ECO:0000256" key="12">
    <source>
        <dbReference type="HAMAP-Rule" id="MF_01576"/>
    </source>
</evidence>
<keyword evidence="5 12" id="KW-0658">Purine biosynthesis</keyword>
<dbReference type="HAMAP" id="MF_01576">
    <property type="entry name" value="THF_DHG_CYH"/>
    <property type="match status" value="1"/>
</dbReference>
<dbReference type="PRINTS" id="PR00085">
    <property type="entry name" value="THFDHDRGNASE"/>
</dbReference>
<evidence type="ECO:0000256" key="1">
    <source>
        <dbReference type="ARBA" id="ARBA00004777"/>
    </source>
</evidence>
<dbReference type="Gene3D" id="3.40.50.720">
    <property type="entry name" value="NAD(P)-binding Rossmann-like Domain"/>
    <property type="match status" value="1"/>
</dbReference>
<accession>A0A524RNT6</accession>
<dbReference type="SUPFAM" id="SSF51735">
    <property type="entry name" value="NAD(P)-binding Rossmann-fold domains"/>
    <property type="match status" value="1"/>
</dbReference>
<dbReference type="Pfam" id="PF00763">
    <property type="entry name" value="THF_DHG_CYH"/>
    <property type="match status" value="1"/>
</dbReference>
<keyword evidence="4 12" id="KW-0028">Amino-acid biosynthesis</keyword>
<evidence type="ECO:0000256" key="3">
    <source>
        <dbReference type="ARBA" id="ARBA00022563"/>
    </source>
</evidence>
<evidence type="ECO:0000313" key="15">
    <source>
        <dbReference type="EMBL" id="TGG92670.1"/>
    </source>
</evidence>
<comment type="caution">
    <text evidence="15">The sequence shown here is derived from an EMBL/GenBank/DDBJ whole genome shotgun (WGS) entry which is preliminary data.</text>
</comment>
<dbReference type="InterPro" id="IPR000672">
    <property type="entry name" value="THF_DH/CycHdrlase"/>
</dbReference>
<comment type="catalytic activity">
    <reaction evidence="12">
        <text>(6R)-5,10-methenyltetrahydrofolate + H2O = (6R)-10-formyltetrahydrofolate + H(+)</text>
        <dbReference type="Rhea" id="RHEA:23700"/>
        <dbReference type="ChEBI" id="CHEBI:15377"/>
        <dbReference type="ChEBI" id="CHEBI:15378"/>
        <dbReference type="ChEBI" id="CHEBI:57455"/>
        <dbReference type="ChEBI" id="CHEBI:195366"/>
        <dbReference type="EC" id="3.5.4.9"/>
    </reaction>
</comment>
<comment type="catalytic activity">
    <reaction evidence="12">
        <text>(6R)-5,10-methylene-5,6,7,8-tetrahydrofolate + NADP(+) = (6R)-5,10-methenyltetrahydrofolate + NADPH</text>
        <dbReference type="Rhea" id="RHEA:22812"/>
        <dbReference type="ChEBI" id="CHEBI:15636"/>
        <dbReference type="ChEBI" id="CHEBI:57455"/>
        <dbReference type="ChEBI" id="CHEBI:57783"/>
        <dbReference type="ChEBI" id="CHEBI:58349"/>
        <dbReference type="EC" id="1.5.1.5"/>
    </reaction>
</comment>
<comment type="caution">
    <text evidence="12">Lacks conserved residue(s) required for the propagation of feature annotation.</text>
</comment>
<dbReference type="GO" id="GO:0009086">
    <property type="term" value="P:methionine biosynthetic process"/>
    <property type="evidence" value="ECO:0007669"/>
    <property type="project" value="UniProtKB-KW"/>
</dbReference>
<dbReference type="EMBL" id="SRMO01000059">
    <property type="protein sequence ID" value="TGG92670.1"/>
    <property type="molecule type" value="Genomic_DNA"/>
</dbReference>
<dbReference type="InterPro" id="IPR020631">
    <property type="entry name" value="THF_DH/CycHdrlase_NAD-bd_dom"/>
</dbReference>
<dbReference type="EC" id="3.5.4.9" evidence="12"/>
<evidence type="ECO:0000256" key="7">
    <source>
        <dbReference type="ARBA" id="ARBA00022857"/>
    </source>
</evidence>
<evidence type="ECO:0000256" key="4">
    <source>
        <dbReference type="ARBA" id="ARBA00022605"/>
    </source>
</evidence>
<feature type="domain" description="Tetrahydrofolate dehydrogenase/cyclohydrolase NAD(P)-binding" evidence="14">
    <location>
        <begin position="139"/>
        <end position="286"/>
    </location>
</feature>
<evidence type="ECO:0000313" key="16">
    <source>
        <dbReference type="Proteomes" id="UP000317990"/>
    </source>
</evidence>
<dbReference type="NCBIfam" id="NF010783">
    <property type="entry name" value="PRK14186.1"/>
    <property type="match status" value="1"/>
</dbReference>
<comment type="subunit">
    <text evidence="2 12">Homodimer.</text>
</comment>
<dbReference type="AlphaFoldDB" id="A0A524RNT6"/>
<dbReference type="UniPathway" id="UPA00193"/>
<proteinExistence type="inferred from homology"/>
<feature type="domain" description="Tetrahydrofolate dehydrogenase/cyclohydrolase catalytic" evidence="13">
    <location>
        <begin position="5"/>
        <end position="120"/>
    </location>
</feature>
<keyword evidence="8 12" id="KW-0560">Oxidoreductase</keyword>
<evidence type="ECO:0000259" key="13">
    <source>
        <dbReference type="Pfam" id="PF00763"/>
    </source>
</evidence>
<protein>
    <recommendedName>
        <fullName evidence="12">Bifunctional protein FolD</fullName>
    </recommendedName>
    <domain>
        <recommendedName>
            <fullName evidence="12">Methylenetetrahydrofolate dehydrogenase</fullName>
            <ecNumber evidence="12">1.5.1.5</ecNumber>
        </recommendedName>
    </domain>
    <domain>
        <recommendedName>
            <fullName evidence="12">Methenyltetrahydrofolate cyclohydrolase</fullName>
            <ecNumber evidence="12">3.5.4.9</ecNumber>
        </recommendedName>
    </domain>
</protein>
<evidence type="ECO:0000256" key="8">
    <source>
        <dbReference type="ARBA" id="ARBA00023002"/>
    </source>
</evidence>
<organism evidence="15 16">
    <name type="scientific">Aphanocapsa feldmannii 277cV</name>
    <dbReference type="NCBI Taxonomy" id="2507553"/>
    <lineage>
        <taxon>Bacteria</taxon>
        <taxon>Bacillati</taxon>
        <taxon>Cyanobacteriota</taxon>
        <taxon>Cyanophyceae</taxon>
        <taxon>Oscillatoriophycideae</taxon>
        <taxon>Chroococcales</taxon>
        <taxon>Microcystaceae</taxon>
        <taxon>Aphanocapsa</taxon>
    </lineage>
</organism>
<keyword evidence="11 12" id="KW-0511">Multifunctional enzyme</keyword>
<evidence type="ECO:0000256" key="11">
    <source>
        <dbReference type="ARBA" id="ARBA00023268"/>
    </source>
</evidence>
<evidence type="ECO:0000259" key="14">
    <source>
        <dbReference type="Pfam" id="PF02882"/>
    </source>
</evidence>
<name>A0A524RNT6_9CHRO</name>
<dbReference type="Gene3D" id="3.40.50.10860">
    <property type="entry name" value="Leucine Dehydrogenase, chain A, domain 1"/>
    <property type="match status" value="1"/>
</dbReference>
<sequence length="298" mass="31424">MALRLDGKALAAQLERELEARVRAGLGQAGRPPGLAVIRVGHDPASAVYVANKERACGRVGIRSFATHQPADTDQQTLLKTIQQLNRNPAVDGILLQLPLPRGLDGRALLLAIDPDKDVDGLHPLNLGRLLRGEQGPRSCTPAGVMALLQRAGIALEGKRALVVGRSILVGQPMALMLQQANATVTVAHSCTVDLLARCREAELLVVAAGRPGLLGAEAISPGTVVVDVGIHRQPAQREGDRGRLCGDVRAGEVETLASHLTPVPGGVGPMTVVMLLVNTVRCWARSHALDPVLPELH</sequence>
<dbReference type="GO" id="GO:0004477">
    <property type="term" value="F:methenyltetrahydrofolate cyclohydrolase activity"/>
    <property type="evidence" value="ECO:0007669"/>
    <property type="project" value="UniProtKB-UniRule"/>
</dbReference>
<dbReference type="Proteomes" id="UP000317990">
    <property type="component" value="Unassembled WGS sequence"/>
</dbReference>
<dbReference type="GO" id="GO:0005829">
    <property type="term" value="C:cytosol"/>
    <property type="evidence" value="ECO:0007669"/>
    <property type="project" value="TreeGrafter"/>
</dbReference>
<dbReference type="Pfam" id="PF02882">
    <property type="entry name" value="THF_DHG_CYH_C"/>
    <property type="match status" value="1"/>
</dbReference>
<dbReference type="GO" id="GO:0006164">
    <property type="term" value="P:purine nucleotide biosynthetic process"/>
    <property type="evidence" value="ECO:0007669"/>
    <property type="project" value="UniProtKB-KW"/>
</dbReference>